<name>A0ABU1B025_9BACT</name>
<accession>A0ABU1B025</accession>
<gene>
    <name evidence="1" type="ORF">QEH52_19385</name>
</gene>
<dbReference type="RefSeq" id="WP_308952609.1">
    <property type="nucleotide sequence ID" value="NZ_JARXHW010000117.1"/>
</dbReference>
<dbReference type="InterPro" id="IPR009241">
    <property type="entry name" value="HigB-like"/>
</dbReference>
<dbReference type="Pfam" id="PF05973">
    <property type="entry name" value="Gp49"/>
    <property type="match status" value="1"/>
</dbReference>
<evidence type="ECO:0000313" key="2">
    <source>
        <dbReference type="Proteomes" id="UP001225316"/>
    </source>
</evidence>
<evidence type="ECO:0000313" key="1">
    <source>
        <dbReference type="EMBL" id="MDQ8209691.1"/>
    </source>
</evidence>
<reference evidence="1 2" key="1">
    <citation type="submission" date="2023-04" db="EMBL/GenBank/DDBJ databases">
        <title>A novel bacteria isolated from coastal sediment.</title>
        <authorList>
            <person name="Liu X.-J."/>
            <person name="Du Z.-J."/>
        </authorList>
    </citation>
    <scope>NUCLEOTIDE SEQUENCE [LARGE SCALE GENOMIC DNA]</scope>
    <source>
        <strain evidence="1 2">SDUM461003</strain>
    </source>
</reference>
<sequence length="133" mass="15426">MQLANLTKLTRELTLQEMREVQFFKRADGSSPVGEFIDSLTDKQAQKVAWVLKLIEDLDIIPAQYWKKLTNTDDIWEARIQFGGNIFRILGFESGGRFVVLTNGLAKKTQKTPKHEIELAEQRKKIYLKEENQ</sequence>
<protein>
    <submittedName>
        <fullName evidence="1">Type II toxin-antitoxin system RelE/ParE family toxin</fullName>
    </submittedName>
</protein>
<comment type="caution">
    <text evidence="1">The sequence shown here is derived from an EMBL/GenBank/DDBJ whole genome shotgun (WGS) entry which is preliminary data.</text>
</comment>
<dbReference type="EMBL" id="JARXHW010000117">
    <property type="protein sequence ID" value="MDQ8209691.1"/>
    <property type="molecule type" value="Genomic_DNA"/>
</dbReference>
<keyword evidence="2" id="KW-1185">Reference proteome</keyword>
<organism evidence="1 2">
    <name type="scientific">Thalassobacterium maritimum</name>
    <dbReference type="NCBI Taxonomy" id="3041265"/>
    <lineage>
        <taxon>Bacteria</taxon>
        <taxon>Pseudomonadati</taxon>
        <taxon>Verrucomicrobiota</taxon>
        <taxon>Opitutia</taxon>
        <taxon>Puniceicoccales</taxon>
        <taxon>Coraliomargaritaceae</taxon>
        <taxon>Thalassobacterium</taxon>
    </lineage>
</organism>
<dbReference type="Proteomes" id="UP001225316">
    <property type="component" value="Unassembled WGS sequence"/>
</dbReference>
<proteinExistence type="predicted"/>